<keyword evidence="1" id="KW-0378">Hydrolase</keyword>
<proteinExistence type="predicted"/>
<dbReference type="Proteomes" id="UP000326582">
    <property type="component" value="Chromosome 1"/>
</dbReference>
<keyword evidence="1" id="KW-0347">Helicase</keyword>
<evidence type="ECO:0000313" key="2">
    <source>
        <dbReference type="Proteomes" id="UP000326582"/>
    </source>
</evidence>
<keyword evidence="2" id="KW-1185">Reference proteome</keyword>
<evidence type="ECO:0000313" key="1">
    <source>
        <dbReference type="EMBL" id="QFZ25180.1"/>
    </source>
</evidence>
<organism evidence="1 2">
    <name type="scientific">Clavispora lusitaniae</name>
    <name type="common">Candida lusitaniae</name>
    <dbReference type="NCBI Taxonomy" id="36911"/>
    <lineage>
        <taxon>Eukaryota</taxon>
        <taxon>Fungi</taxon>
        <taxon>Dikarya</taxon>
        <taxon>Ascomycota</taxon>
        <taxon>Saccharomycotina</taxon>
        <taxon>Pichiomycetes</taxon>
        <taxon>Metschnikowiaceae</taxon>
        <taxon>Clavispora</taxon>
    </lineage>
</organism>
<accession>A0ACD0WD35</accession>
<reference evidence="2" key="1">
    <citation type="journal article" date="2019" name="MBio">
        <title>Comparative genomics for the elucidation of multidrug resistance (MDR) in Candida lusitaniae.</title>
        <authorList>
            <person name="Kannan A."/>
            <person name="Asner S.A."/>
            <person name="Trachsel E."/>
            <person name="Kelly S."/>
            <person name="Parker J."/>
            <person name="Sanglard D."/>
        </authorList>
    </citation>
    <scope>NUCLEOTIDE SEQUENCE [LARGE SCALE GENOMIC DNA]</scope>
    <source>
        <strain evidence="2">P1</strain>
    </source>
</reference>
<dbReference type="EMBL" id="CP038484">
    <property type="protein sequence ID" value="QFZ25180.1"/>
    <property type="molecule type" value="Genomic_DNA"/>
</dbReference>
<sequence length="1145" mass="129539">MSAQAYDVIVISSDEEDAPNASISHNFPPSQSEDFHFDSDFLSEHRPDAPHNSTQVESTARAAEADSHTQSTTAEEILLGDPQILTQMIQDPPDHSLGQNSTSQHKPETSQVQMQQGGLETYANPTFSNGVMFASSEQRPQSRASPLNQDANVVVVDLSDDDMWISEEEGIQVSAISNPQASVADQIHNSDAESLRRDVREIQNAPPIANGMDSDSDDEIAVLSKEEAERTGAFKASSFEAPAYNQPAPVFHAGSEASSSMANRYEELKIREYFERLSMQQLYQHEHNLHQQLRTLDETRDVNLRHVADLRGRLSNLTYDQISLRAAMMRNITDSLRETEQIIENSKKVRRYRAVLQSVKEYRQVPQHARQPSSPQNFPFQLSNFSFNVVPKMADYYNGMPNGPNVTNSYGTNVNPYLVNDEDSVHLRNLFNDIYKEETVQGMAPTPESLSIQLLDHQRKGLFWLLNKEEANSGCILADDMGLGKTVQTLALIAANKSEDSSCKTTLVVGPVSLLRQWAAEFQSKLKIEHRMKVGFYHGQEKKKLNTFQKMARCDIILTSYTTLASEFKQHYDKVTEESLITKGQNVLPDLYSGGQNYVSPFFAREARFYRIVLDEAQYIKNKLSQTSKATACLKGKHRLCLTGTPMQNSIDELYPILRFLKVRPYDEESKFKRDISVPIKSNADEMSDYRKVQSMKKLRAVLSAIMLRRTKDSTVDGKPLIELPKKEVKSVFVSMDEDEKKLYKDLELGIQKKARKLLQRHGKSSHTDILTLLLRLRQACIHQFLVEVGELNAQEKNNGPDGNDWKRMFQLISSMSDGVKREIDIASHGGDVAVIDGEEEEEEEDDNSSEIQLTCPICLDVVGSESILIFAGCGHMICDGCSLSFFEQQEIENESTASDKACCMTCHHDVAVADLIEFPLYQKVVYDGYTYDRLNLVFDTNKKKKTSNMDKIANLIRQHKGFLPSAKMNKTLDLIKDITTSNLDEKIIVFSHFTTTFDLMGYALKQENIKYLRYDGSMNIDSKNATIKDFYEGNTRVLLLSLKAGNVGLTLTCASHVIIMDPFWNPFVEDQAMDRAHRFGQMKPVHVYKILIRDSVEDRIMDLQERKKELINAALDEKELKNSSHLGRRELGYLFGLNTLGQIV</sequence>
<name>A0ACD0WD35_CLALS</name>
<gene>
    <name evidence="1" type="ORF">EJF14_10270</name>
</gene>
<protein>
    <submittedName>
        <fullName evidence="1">ATP-dependent helicase</fullName>
    </submittedName>
</protein>
<keyword evidence="1" id="KW-0067">ATP-binding</keyword>
<keyword evidence="1" id="KW-0547">Nucleotide-binding</keyword>